<gene>
    <name evidence="4" type="ORF">PICST_41643</name>
</gene>
<dbReference type="InParanoid" id="A3LPB0"/>
<protein>
    <submittedName>
        <fullName evidence="4">Uncharacterized protein</fullName>
    </submittedName>
</protein>
<feature type="non-terminal residue" evidence="4">
    <location>
        <position position="1"/>
    </location>
</feature>
<evidence type="ECO:0000256" key="3">
    <source>
        <dbReference type="ARBA" id="ARBA00046271"/>
    </source>
</evidence>
<proteinExistence type="predicted"/>
<dbReference type="OrthoDB" id="3993572at2759"/>
<evidence type="ECO:0000313" key="4">
    <source>
        <dbReference type="EMBL" id="ABN64467.2"/>
    </source>
</evidence>
<dbReference type="RefSeq" id="XP_001382496.2">
    <property type="nucleotide sequence ID" value="XM_001382459.1"/>
</dbReference>
<dbReference type="InterPro" id="IPR008733">
    <property type="entry name" value="PEX11"/>
</dbReference>
<dbReference type="HOGENOM" id="CLU_865983_0_0_1"/>
<name>A3LPB0_PICST</name>
<evidence type="ECO:0000313" key="5">
    <source>
        <dbReference type="Proteomes" id="UP000002258"/>
    </source>
</evidence>
<reference evidence="4 5" key="1">
    <citation type="journal article" date="2007" name="Nat. Biotechnol.">
        <title>Genome sequence of the lignocellulose-bioconverting and xylose-fermenting yeast Pichia stipitis.</title>
        <authorList>
            <person name="Jeffries T.W."/>
            <person name="Grigoriev I.V."/>
            <person name="Grimwood J."/>
            <person name="Laplaza J.M."/>
            <person name="Aerts A."/>
            <person name="Salamov A."/>
            <person name="Schmutz J."/>
            <person name="Lindquist E."/>
            <person name="Dehal P."/>
            <person name="Shapiro H."/>
            <person name="Jin Y.S."/>
            <person name="Passoth V."/>
            <person name="Richardson P.M."/>
        </authorList>
    </citation>
    <scope>NUCLEOTIDE SEQUENCE [LARGE SCALE GENOMIC DNA]</scope>
    <source>
        <strain evidence="5">ATCC 58785 / CBS 6054 / NBRC 10063 / NRRL Y-11545</strain>
    </source>
</reference>
<evidence type="ECO:0000256" key="2">
    <source>
        <dbReference type="ARBA" id="ARBA00023140"/>
    </source>
</evidence>
<keyword evidence="2" id="KW-0576">Peroxisome</keyword>
<dbReference type="EMBL" id="CP000496">
    <property type="protein sequence ID" value="ABN64467.2"/>
    <property type="molecule type" value="Genomic_DNA"/>
</dbReference>
<keyword evidence="1" id="KW-0472">Membrane</keyword>
<dbReference type="eggNOG" id="ENOG502T2NA">
    <property type="taxonomic scope" value="Eukaryota"/>
</dbReference>
<dbReference type="Proteomes" id="UP000002258">
    <property type="component" value="Chromosome 2"/>
</dbReference>
<dbReference type="OMA" id="PVPDWFM"/>
<keyword evidence="5" id="KW-1185">Reference proteome</keyword>
<dbReference type="GO" id="GO:0016559">
    <property type="term" value="P:peroxisome fission"/>
    <property type="evidence" value="ECO:0007669"/>
    <property type="project" value="InterPro"/>
</dbReference>
<comment type="subcellular location">
    <subcellularLocation>
        <location evidence="3">Peroxisome membrane</location>
    </subcellularLocation>
</comment>
<evidence type="ECO:0000256" key="1">
    <source>
        <dbReference type="ARBA" id="ARBA00023136"/>
    </source>
</evidence>
<organism evidence="4 5">
    <name type="scientific">Scheffersomyces stipitis (strain ATCC 58785 / CBS 6054 / NBRC 10063 / NRRL Y-11545)</name>
    <name type="common">Yeast</name>
    <name type="synonym">Pichia stipitis</name>
    <dbReference type="NCBI Taxonomy" id="322104"/>
    <lineage>
        <taxon>Eukaryota</taxon>
        <taxon>Fungi</taxon>
        <taxon>Dikarya</taxon>
        <taxon>Ascomycota</taxon>
        <taxon>Saccharomycotina</taxon>
        <taxon>Pichiomycetes</taxon>
        <taxon>Debaryomycetaceae</taxon>
        <taxon>Scheffersomyces</taxon>
    </lineage>
</organism>
<sequence>QQEIIDNLIRLAKEEQQRGNTSVTSDKIAQLTTFLSQQAAASTSEKSEETSKYSKFKKLPELPKPKFSPLFDKFDLSKSVELVNQSKINTGDSEAKTPKKKVYRGSQRFSFKRFENIFVEVLETLANILDNLHLLSSLPMFPKVLTNILKHTNKLWVLILVFLIRKTISQLMNVIKKERKVNIELEIVNCRSGKSSQYINEDINKKYNKVLKDLRFDKMMLMIELVGNFLDFTFNFVELYGVPVPDWFMSTLNVASMAMTIYRMNKDDEYIDDDITEDLI</sequence>
<dbReference type="GeneID" id="4837090"/>
<dbReference type="Pfam" id="PF05648">
    <property type="entry name" value="PEX11"/>
    <property type="match status" value="1"/>
</dbReference>
<dbReference type="AlphaFoldDB" id="A3LPB0"/>
<dbReference type="GO" id="GO:0005778">
    <property type="term" value="C:peroxisomal membrane"/>
    <property type="evidence" value="ECO:0007669"/>
    <property type="project" value="UniProtKB-SubCell"/>
</dbReference>
<accession>A3LPB0</accession>
<dbReference type="KEGG" id="pic:PICST_41643"/>